<proteinExistence type="predicted"/>
<dbReference type="InterPro" id="IPR004045">
    <property type="entry name" value="Glutathione_S-Trfase_N"/>
</dbReference>
<dbReference type="Pfam" id="PF22041">
    <property type="entry name" value="GST_C_7"/>
    <property type="match status" value="1"/>
</dbReference>
<dbReference type="PANTHER" id="PTHR43968:SF6">
    <property type="entry name" value="GLUTATHIONE S-TRANSFERASE OMEGA"/>
    <property type="match status" value="1"/>
</dbReference>
<dbReference type="InterPro" id="IPR036249">
    <property type="entry name" value="Thioredoxin-like_sf"/>
</dbReference>
<reference evidence="2 3" key="1">
    <citation type="journal article" date="2012" name="Appl. Environ. Microbiol.">
        <title>Short-read sequencing for genomic analysis of the brown rot fungus Fibroporia radiculosa.</title>
        <authorList>
            <person name="Tang J.D."/>
            <person name="Perkins A.D."/>
            <person name="Sonstegard T.S."/>
            <person name="Schroeder S.G."/>
            <person name="Burgess S.C."/>
            <person name="Diehl S.V."/>
        </authorList>
    </citation>
    <scope>NUCLEOTIDE SEQUENCE [LARGE SCALE GENOMIC DNA]</scope>
    <source>
        <strain evidence="2 3">TFFH 294</strain>
    </source>
</reference>
<dbReference type="AlphaFoldDB" id="J4I978"/>
<dbReference type="SUPFAM" id="SSF47616">
    <property type="entry name" value="GST C-terminal domain-like"/>
    <property type="match status" value="1"/>
</dbReference>
<evidence type="ECO:0000313" key="2">
    <source>
        <dbReference type="EMBL" id="CCM00686.1"/>
    </source>
</evidence>
<evidence type="ECO:0000259" key="1">
    <source>
        <dbReference type="PROSITE" id="PS50404"/>
    </source>
</evidence>
<feature type="domain" description="GST N-terminal" evidence="1">
    <location>
        <begin position="11"/>
        <end position="102"/>
    </location>
</feature>
<dbReference type="Gene3D" id="3.40.30.10">
    <property type="entry name" value="Glutaredoxin"/>
    <property type="match status" value="1"/>
</dbReference>
<dbReference type="InterPro" id="IPR050983">
    <property type="entry name" value="GST_Omega/HSP26"/>
</dbReference>
<organism evidence="2 3">
    <name type="scientific">Fibroporia radiculosa</name>
    <dbReference type="NCBI Taxonomy" id="599839"/>
    <lineage>
        <taxon>Eukaryota</taxon>
        <taxon>Fungi</taxon>
        <taxon>Dikarya</taxon>
        <taxon>Basidiomycota</taxon>
        <taxon>Agaricomycotina</taxon>
        <taxon>Agaricomycetes</taxon>
        <taxon>Polyporales</taxon>
        <taxon>Fibroporiaceae</taxon>
        <taxon>Fibroporia</taxon>
    </lineage>
</organism>
<dbReference type="STRING" id="599839.J4I978"/>
<dbReference type="OrthoDB" id="4951845at2759"/>
<dbReference type="HOGENOM" id="CLU_011226_4_0_1"/>
<dbReference type="GO" id="GO:0005737">
    <property type="term" value="C:cytoplasm"/>
    <property type="evidence" value="ECO:0007669"/>
    <property type="project" value="TreeGrafter"/>
</dbReference>
<dbReference type="GeneID" id="24095597"/>
<dbReference type="Proteomes" id="UP000006352">
    <property type="component" value="Unassembled WGS sequence"/>
</dbReference>
<dbReference type="EMBL" id="HE796999">
    <property type="protein sequence ID" value="CCM00686.1"/>
    <property type="molecule type" value="Genomic_DNA"/>
</dbReference>
<name>J4I978_9APHY</name>
<evidence type="ECO:0000313" key="3">
    <source>
        <dbReference type="Proteomes" id="UP000006352"/>
    </source>
</evidence>
<dbReference type="InParanoid" id="J4I978"/>
<dbReference type="InterPro" id="IPR036282">
    <property type="entry name" value="Glutathione-S-Trfase_C_sf"/>
</dbReference>
<dbReference type="RefSeq" id="XP_012179969.1">
    <property type="nucleotide sequence ID" value="XM_012324579.1"/>
</dbReference>
<dbReference type="PANTHER" id="PTHR43968">
    <property type="match status" value="1"/>
</dbReference>
<dbReference type="Gene3D" id="1.20.1050.10">
    <property type="match status" value="1"/>
</dbReference>
<keyword evidence="3" id="KW-1185">Reference proteome</keyword>
<dbReference type="SUPFAM" id="SSF52833">
    <property type="entry name" value="Thioredoxin-like"/>
    <property type="match status" value="1"/>
</dbReference>
<gene>
    <name evidence="2" type="ORF">FIBRA_02725</name>
</gene>
<protein>
    <recommendedName>
        <fullName evidence="1">GST N-terminal domain-containing protein</fullName>
    </recommendedName>
</protein>
<dbReference type="Pfam" id="PF13409">
    <property type="entry name" value="GST_N_2"/>
    <property type="match status" value="1"/>
</dbReference>
<dbReference type="PROSITE" id="PS50404">
    <property type="entry name" value="GST_NTER"/>
    <property type="match status" value="1"/>
</dbReference>
<accession>J4I978</accession>
<sequence length="254" mass="28830">MSSNAIVLLDIPCVVEGHVWSPNTWKTRFALNYKGLPFTVKWVEYPDIAQACKDIGADPTSTRADGSPNYTLPAIYDPSTGRGIAESALIARYLDKTYPDTPRLIPAETDVFHAAFQEAFLHLIQSKMLEIMLCPTAAQLNPPSEAYFRRTREAGFGKRLEELSPDGTVREMQWKQLQERFTIMAGWFSMDGNDKLFFMGNIISHADTSVASWLIWVRQVLGPDGPEWMAIQTWDGGRWARYMQYFEKYEVASA</sequence>
<dbReference type="InterPro" id="IPR054416">
    <property type="entry name" value="GST_UstS-like_C"/>
</dbReference>